<protein>
    <submittedName>
        <fullName evidence="1">Uncharacterized protein</fullName>
    </submittedName>
</protein>
<evidence type="ECO:0000313" key="1">
    <source>
        <dbReference type="EMBL" id="KAF2076359.1"/>
    </source>
</evidence>
<dbReference type="EMBL" id="AJWJ01000063">
    <property type="protein sequence ID" value="KAF2076359.1"/>
    <property type="molecule type" value="Genomic_DNA"/>
</dbReference>
<accession>A0A8J4Q1S5</accession>
<gene>
    <name evidence="1" type="ORF">CYY_002316</name>
</gene>
<reference evidence="1" key="1">
    <citation type="submission" date="2020-01" db="EMBL/GenBank/DDBJ databases">
        <title>Development of genomics and gene disruption for Polysphondylium violaceum indicates a role for the polyketide synthase stlB in stalk morphogenesis.</title>
        <authorList>
            <person name="Narita B."/>
            <person name="Kawabe Y."/>
            <person name="Kin K."/>
            <person name="Saito T."/>
            <person name="Gibbs R."/>
            <person name="Kuspa A."/>
            <person name="Muzny D."/>
            <person name="Queller D."/>
            <person name="Richards S."/>
            <person name="Strassman J."/>
            <person name="Sucgang R."/>
            <person name="Worley K."/>
            <person name="Schaap P."/>
        </authorList>
    </citation>
    <scope>NUCLEOTIDE SEQUENCE</scope>
    <source>
        <strain evidence="1">QSvi11</strain>
    </source>
</reference>
<name>A0A8J4Q1S5_9MYCE</name>
<sequence length="705" mass="82640">MIQQQTEYFFSIVRNKWIFNQILDLCKYQDRISYNFYDLPLALICKLKRFDIFDKKWHQKSLLQSPHMIDPKYMMDLDVKDIFEFFANNTSLKRFLMVWETMKPLVDNFDKMQKIIISSAQVKNIEEGIVETLLEFMSKTTIIYSNIKNAIYFGGYGSMKIINSFLGVADRTSGLCSITFLKQFLIGASKNGKKHTCIQLIHQIMERGFTEFDISDLSIEINDYLLGLSENVSIRLVVSSLPPQNLETIPWILAHRDKLIINSRCTSFLMNERIYLENKTFFEFMINKFKECYPNDRSPFLNGIPSIPNENCIETLEYILNVKDFFTFSSASLNSPFKLVDLIIKRHPRRIPFIEKEMKDWYFNDIRIVRLIDQVYNSPFTIVSLDGCVSMGYKEIVIFLLSKNNITINEKTMTAALVFPDIYNLLLPFVPKDINLGKIFESKSQVILNNLIVKGSLDGIKLFAEQCHIDPLSNPLYKVFNYSFSKTVSIVPKIYKYLLEPIENKLLDQATSTYSLNNLIHNSLNNRNYNLARYIHSIADMGDYFFVNFNITLNNQKIIYEITKSMSNSVLLKIFREKKEFSLLYSRMASFVTTTLESDQEEMKRKQSMYAFILNFVCIAIDLKLVLQLDQFAQFKLPIKFTYQLFSSFLPNDHIRPFLPNLKFLNQLKKETIDYLNDTNLIAIFTNPTISDLNDYYHNHLFEFE</sequence>
<dbReference type="AlphaFoldDB" id="A0A8J4Q1S5"/>
<organism evidence="1 2">
    <name type="scientific">Polysphondylium violaceum</name>
    <dbReference type="NCBI Taxonomy" id="133409"/>
    <lineage>
        <taxon>Eukaryota</taxon>
        <taxon>Amoebozoa</taxon>
        <taxon>Evosea</taxon>
        <taxon>Eumycetozoa</taxon>
        <taxon>Dictyostelia</taxon>
        <taxon>Dictyosteliales</taxon>
        <taxon>Dictyosteliaceae</taxon>
        <taxon>Polysphondylium</taxon>
    </lineage>
</organism>
<proteinExistence type="predicted"/>
<keyword evidence="2" id="KW-1185">Reference proteome</keyword>
<dbReference type="Proteomes" id="UP000695562">
    <property type="component" value="Unassembled WGS sequence"/>
</dbReference>
<comment type="caution">
    <text evidence="1">The sequence shown here is derived from an EMBL/GenBank/DDBJ whole genome shotgun (WGS) entry which is preliminary data.</text>
</comment>
<evidence type="ECO:0000313" key="2">
    <source>
        <dbReference type="Proteomes" id="UP000695562"/>
    </source>
</evidence>